<evidence type="ECO:0000313" key="2">
    <source>
        <dbReference type="Proteomes" id="UP000663193"/>
    </source>
</evidence>
<organism evidence="1 2">
    <name type="scientific">Phaeosphaeria nodorum (strain SN15 / ATCC MYA-4574 / FGSC 10173)</name>
    <name type="common">Glume blotch fungus</name>
    <name type="synonym">Parastagonospora nodorum</name>
    <dbReference type="NCBI Taxonomy" id="321614"/>
    <lineage>
        <taxon>Eukaryota</taxon>
        <taxon>Fungi</taxon>
        <taxon>Dikarya</taxon>
        <taxon>Ascomycota</taxon>
        <taxon>Pezizomycotina</taxon>
        <taxon>Dothideomycetes</taxon>
        <taxon>Pleosporomycetidae</taxon>
        <taxon>Pleosporales</taxon>
        <taxon>Pleosporineae</taxon>
        <taxon>Phaeosphaeriaceae</taxon>
        <taxon>Parastagonospora</taxon>
    </lineage>
</organism>
<sequence length="103" mass="11716">MRYASPDSLAITKSRPFVNLSCHNNLQISKDMFELAFHAMVALSQCFELGCCVNKTFPNFTTMTYFQNTHRAKARASEKANSSFMAKLISQTYSEPYSTDLLR</sequence>
<dbReference type="EMBL" id="CP069026">
    <property type="protein sequence ID" value="QRC94258.1"/>
    <property type="molecule type" value="Genomic_DNA"/>
</dbReference>
<keyword evidence="2" id="KW-1185">Reference proteome</keyword>
<name>A0A7U2HXG3_PHANO</name>
<dbReference type="VEuPathDB" id="FungiDB:JI435_405480"/>
<dbReference type="Proteomes" id="UP000663193">
    <property type="component" value="Chromosome 4"/>
</dbReference>
<gene>
    <name evidence="1" type="ORF">JI435_405480</name>
</gene>
<dbReference type="AlphaFoldDB" id="A0A7U2HXG3"/>
<protein>
    <submittedName>
        <fullName evidence="1">Uncharacterized protein</fullName>
    </submittedName>
</protein>
<reference evidence="2" key="1">
    <citation type="journal article" date="2021" name="BMC Genomics">
        <title>Chromosome-level genome assembly and manually-curated proteome of model necrotroph Parastagonospora nodorum Sn15 reveals a genome-wide trove of candidate effector homologs, and redundancy of virulence-related functions within an accessory chromosome.</title>
        <authorList>
            <person name="Bertazzoni S."/>
            <person name="Jones D.A.B."/>
            <person name="Phan H.T."/>
            <person name="Tan K.-C."/>
            <person name="Hane J.K."/>
        </authorList>
    </citation>
    <scope>NUCLEOTIDE SEQUENCE [LARGE SCALE GENOMIC DNA]</scope>
    <source>
        <strain evidence="2">SN15 / ATCC MYA-4574 / FGSC 10173)</strain>
    </source>
</reference>
<evidence type="ECO:0000313" key="1">
    <source>
        <dbReference type="EMBL" id="QRC94258.1"/>
    </source>
</evidence>
<accession>A0A7U2HXG3</accession>
<proteinExistence type="predicted"/>